<name>A0A915M8U8_MELJA</name>
<dbReference type="PANTHER" id="PTHR24637">
    <property type="entry name" value="COLLAGEN"/>
    <property type="match status" value="1"/>
</dbReference>
<feature type="compositionally biased region" description="Gly residues" evidence="5">
    <location>
        <begin position="402"/>
        <end position="411"/>
    </location>
</feature>
<dbReference type="InterPro" id="IPR008160">
    <property type="entry name" value="Collagen"/>
</dbReference>
<evidence type="ECO:0000256" key="4">
    <source>
        <dbReference type="ARBA" id="ARBA00023004"/>
    </source>
</evidence>
<dbReference type="PANTHER" id="PTHR24637:SF421">
    <property type="entry name" value="CUTICLE COLLAGEN DPY-2"/>
    <property type="match status" value="1"/>
</dbReference>
<sequence>MDNQKSSSFPLITEKEMINARRNKILGDLAALCRRLLECSKVEAEESKIGHSKCGTELVNGTADHGKEPAAIISKLRELASAFDSQFLQHKAVDPRTMWASTFCSPVLERADLFEMSIFGFRFSGCYIPLHDHPKMFGFIRPLRGKVKVSSYSWLDANEENKQFSQQRKNNPNFNAKPGYILRPARYEGQVILSPPTEKSSSLKMAILEPNMANLHTIEALDDGATFFDLLVPGYNNDKDRTSKRQSEGDRSLVNDFPLPPEGVCQCTQNAEQCLEGPPGLPGEPGTDGHNGAPGEPGIQGKAPEPISKIENQMCRECPGGRKGAPGKPGNIGLPGPTGERGPKGLSGNKGKPGLLGEEGPAGKVGRTGMVGEQGIPGKEGIIGEKGKPGLQGKPGKQGPRGIIGGPGVIGKQGREGLPGPEGEKGKVGAPGLFAPPGFIGADGEPGSDGSYCPCPERKRRLSRIIII</sequence>
<dbReference type="WBParaSite" id="scaffold3202_cov234.g6199">
    <property type="protein sequence ID" value="scaffold3202_cov234.g6199"/>
    <property type="gene ID" value="scaffold3202_cov234.g6199"/>
</dbReference>
<dbReference type="Pfam" id="PF07847">
    <property type="entry name" value="PCO_ADO"/>
    <property type="match status" value="1"/>
</dbReference>
<dbReference type="SUPFAM" id="SSF51182">
    <property type="entry name" value="RmlC-like cupins"/>
    <property type="match status" value="1"/>
</dbReference>
<feature type="region of interest" description="Disordered" evidence="5">
    <location>
        <begin position="316"/>
        <end position="430"/>
    </location>
</feature>
<evidence type="ECO:0000313" key="7">
    <source>
        <dbReference type="WBParaSite" id="scaffold3202_cov234.g6199"/>
    </source>
</evidence>
<accession>A0A915M8U8</accession>
<proteinExistence type="predicted"/>
<dbReference type="InterPro" id="IPR014710">
    <property type="entry name" value="RmlC-like_jellyroll"/>
</dbReference>
<dbReference type="InterPro" id="IPR012864">
    <property type="entry name" value="PCO/ADO"/>
</dbReference>
<feature type="region of interest" description="Disordered" evidence="5">
    <location>
        <begin position="276"/>
        <end position="304"/>
    </location>
</feature>
<feature type="compositionally biased region" description="Low complexity" evidence="5">
    <location>
        <begin position="412"/>
        <end position="421"/>
    </location>
</feature>
<dbReference type="CDD" id="cd20289">
    <property type="entry name" value="cupin_ADO"/>
    <property type="match status" value="1"/>
</dbReference>
<dbReference type="GO" id="GO:0016702">
    <property type="term" value="F:oxidoreductase activity, acting on single donors with incorporation of molecular oxygen, incorporation of two atoms of oxygen"/>
    <property type="evidence" value="ECO:0007669"/>
    <property type="project" value="InterPro"/>
</dbReference>
<dbReference type="GO" id="GO:0046872">
    <property type="term" value="F:metal ion binding"/>
    <property type="evidence" value="ECO:0007669"/>
    <property type="project" value="UniProtKB-KW"/>
</dbReference>
<evidence type="ECO:0000256" key="2">
    <source>
        <dbReference type="ARBA" id="ARBA00022737"/>
    </source>
</evidence>
<keyword evidence="4" id="KW-0408">Iron</keyword>
<evidence type="ECO:0000256" key="5">
    <source>
        <dbReference type="SAM" id="MobiDB-lite"/>
    </source>
</evidence>
<dbReference type="InterPro" id="IPR011051">
    <property type="entry name" value="RmlC_Cupin_sf"/>
</dbReference>
<evidence type="ECO:0000256" key="1">
    <source>
        <dbReference type="ARBA" id="ARBA00022723"/>
    </source>
</evidence>
<dbReference type="Gene3D" id="2.60.120.10">
    <property type="entry name" value="Jelly Rolls"/>
    <property type="match status" value="1"/>
</dbReference>
<keyword evidence="6" id="KW-1185">Reference proteome</keyword>
<keyword evidence="2" id="KW-0677">Repeat</keyword>
<feature type="compositionally biased region" description="Low complexity" evidence="5">
    <location>
        <begin position="389"/>
        <end position="401"/>
    </location>
</feature>
<dbReference type="Proteomes" id="UP000887561">
    <property type="component" value="Unplaced"/>
</dbReference>
<dbReference type="AlphaFoldDB" id="A0A915M8U8"/>
<reference evidence="7" key="1">
    <citation type="submission" date="2022-11" db="UniProtKB">
        <authorList>
            <consortium name="WormBaseParasite"/>
        </authorList>
    </citation>
    <scope>IDENTIFICATION</scope>
</reference>
<evidence type="ECO:0000256" key="3">
    <source>
        <dbReference type="ARBA" id="ARBA00023002"/>
    </source>
</evidence>
<keyword evidence="1" id="KW-0479">Metal-binding</keyword>
<organism evidence="6 7">
    <name type="scientific">Meloidogyne javanica</name>
    <name type="common">Root-knot nematode worm</name>
    <dbReference type="NCBI Taxonomy" id="6303"/>
    <lineage>
        <taxon>Eukaryota</taxon>
        <taxon>Metazoa</taxon>
        <taxon>Ecdysozoa</taxon>
        <taxon>Nematoda</taxon>
        <taxon>Chromadorea</taxon>
        <taxon>Rhabditida</taxon>
        <taxon>Tylenchina</taxon>
        <taxon>Tylenchomorpha</taxon>
        <taxon>Tylenchoidea</taxon>
        <taxon>Meloidogynidae</taxon>
        <taxon>Meloidogyninae</taxon>
        <taxon>Meloidogyne</taxon>
        <taxon>Meloidogyne incognita group</taxon>
    </lineage>
</organism>
<keyword evidence="3" id="KW-0560">Oxidoreductase</keyword>
<dbReference type="Pfam" id="PF01391">
    <property type="entry name" value="Collagen"/>
    <property type="match status" value="1"/>
</dbReference>
<protein>
    <submittedName>
        <fullName evidence="7">Uncharacterized protein</fullName>
    </submittedName>
</protein>
<evidence type="ECO:0000313" key="6">
    <source>
        <dbReference type="Proteomes" id="UP000887561"/>
    </source>
</evidence>